<feature type="region of interest" description="Disordered" evidence="1">
    <location>
        <begin position="110"/>
        <end position="130"/>
    </location>
</feature>
<accession>B4VK95</accession>
<dbReference type="InterPro" id="IPR051840">
    <property type="entry name" value="NifX/NifY_domain"/>
</dbReference>
<dbReference type="STRING" id="118168.MC7420_3014"/>
<dbReference type="Proteomes" id="UP000003835">
    <property type="component" value="Unassembled WGS sequence"/>
</dbReference>
<name>B4VK95_9CYAN</name>
<evidence type="ECO:0000313" key="4">
    <source>
        <dbReference type="Proteomes" id="UP000003835"/>
    </source>
</evidence>
<dbReference type="EMBL" id="DS989843">
    <property type="protein sequence ID" value="EDX77690.1"/>
    <property type="molecule type" value="Genomic_DNA"/>
</dbReference>
<dbReference type="eggNOG" id="COG1433">
    <property type="taxonomic scope" value="Bacteria"/>
</dbReference>
<evidence type="ECO:0000259" key="2">
    <source>
        <dbReference type="Pfam" id="PF02579"/>
    </source>
</evidence>
<dbReference type="InterPro" id="IPR003731">
    <property type="entry name" value="Di-Nase_FeMo-co_biosynth"/>
</dbReference>
<dbReference type="InterPro" id="IPR036105">
    <property type="entry name" value="DiNase_FeMo-co_biosyn_sf"/>
</dbReference>
<keyword evidence="4" id="KW-1185">Reference proteome</keyword>
<sequence>MKIAVASQNKTSITEHAGHCQRFWIYDIKDNEITAKTLLELSPEQSFHNSKPNHSHPLDDVQVVISGGMGKKLVSRLEQKGIEPVITKETDLDKAVNGYLNGSLVREDSECHDHKHEHQHRHQHRHGCET</sequence>
<organism evidence="3 4">
    <name type="scientific">Coleofasciculus chthonoplastes PCC 7420</name>
    <dbReference type="NCBI Taxonomy" id="118168"/>
    <lineage>
        <taxon>Bacteria</taxon>
        <taxon>Bacillati</taxon>
        <taxon>Cyanobacteriota</taxon>
        <taxon>Cyanophyceae</taxon>
        <taxon>Coleofasciculales</taxon>
        <taxon>Coleofasciculaceae</taxon>
        <taxon>Coleofasciculus</taxon>
    </lineage>
</organism>
<dbReference type="HOGENOM" id="CLU_104194_4_0_3"/>
<feature type="domain" description="Dinitrogenase iron-molybdenum cofactor biosynthesis" evidence="2">
    <location>
        <begin position="12"/>
        <end position="100"/>
    </location>
</feature>
<dbReference type="Pfam" id="PF02579">
    <property type="entry name" value="Nitro_FeMo-Co"/>
    <property type="match status" value="1"/>
</dbReference>
<dbReference type="SUPFAM" id="SSF53146">
    <property type="entry name" value="Nitrogenase accessory factor-like"/>
    <property type="match status" value="1"/>
</dbReference>
<dbReference type="CDD" id="cd00562">
    <property type="entry name" value="NifX_NifB"/>
    <property type="match status" value="1"/>
</dbReference>
<gene>
    <name evidence="3" type="ORF">MC7420_3014</name>
</gene>
<dbReference type="PANTHER" id="PTHR33937">
    <property type="entry name" value="IRON-MOLYBDENUM PROTEIN-RELATED-RELATED"/>
    <property type="match status" value="1"/>
</dbReference>
<proteinExistence type="predicted"/>
<evidence type="ECO:0000313" key="3">
    <source>
        <dbReference type="EMBL" id="EDX77690.1"/>
    </source>
</evidence>
<feature type="compositionally biased region" description="Basic residues" evidence="1">
    <location>
        <begin position="117"/>
        <end position="130"/>
    </location>
</feature>
<reference evidence="3 4" key="1">
    <citation type="submission" date="2008-07" db="EMBL/GenBank/DDBJ databases">
        <authorList>
            <person name="Tandeau de Marsac N."/>
            <person name="Ferriera S."/>
            <person name="Johnson J."/>
            <person name="Kravitz S."/>
            <person name="Beeson K."/>
            <person name="Sutton G."/>
            <person name="Rogers Y.-H."/>
            <person name="Friedman R."/>
            <person name="Frazier M."/>
            <person name="Venter J.C."/>
        </authorList>
    </citation>
    <scope>NUCLEOTIDE SEQUENCE [LARGE SCALE GENOMIC DNA]</scope>
    <source>
        <strain evidence="3 4">PCC 7420</strain>
    </source>
</reference>
<dbReference type="AlphaFoldDB" id="B4VK95"/>
<dbReference type="PANTHER" id="PTHR33937:SF2">
    <property type="entry name" value="DINITROGENASE IRON-MOLYBDENUM COFACTOR BIOSYNTHESIS DOMAIN-CONTAINING PROTEIN"/>
    <property type="match status" value="1"/>
</dbReference>
<protein>
    <submittedName>
        <fullName evidence="3">Dinitrogenase iron-molybdenum cofactor, putative</fullName>
    </submittedName>
</protein>
<dbReference type="OrthoDB" id="280278at2"/>
<evidence type="ECO:0000256" key="1">
    <source>
        <dbReference type="SAM" id="MobiDB-lite"/>
    </source>
</evidence>
<dbReference type="Gene3D" id="3.30.420.130">
    <property type="entry name" value="Dinitrogenase iron-molybdenum cofactor biosynthesis domain"/>
    <property type="match status" value="1"/>
</dbReference>
<dbReference type="RefSeq" id="WP_006098951.1">
    <property type="nucleotide sequence ID" value="NZ_DS989843.1"/>
</dbReference>